<dbReference type="GO" id="GO:0003677">
    <property type="term" value="F:DNA binding"/>
    <property type="evidence" value="ECO:0007669"/>
    <property type="project" value="InterPro"/>
</dbReference>
<dbReference type="GO" id="GO:0006355">
    <property type="term" value="P:regulation of DNA-templated transcription"/>
    <property type="evidence" value="ECO:0007669"/>
    <property type="project" value="InterPro"/>
</dbReference>
<evidence type="ECO:0000256" key="1">
    <source>
        <dbReference type="ARBA" id="ARBA00022741"/>
    </source>
</evidence>
<feature type="domain" description="HTH luxR-type" evidence="3">
    <location>
        <begin position="865"/>
        <end position="930"/>
    </location>
</feature>
<evidence type="ECO:0000259" key="3">
    <source>
        <dbReference type="PROSITE" id="PS50043"/>
    </source>
</evidence>
<dbReference type="CDD" id="cd06170">
    <property type="entry name" value="LuxR_C_like"/>
    <property type="match status" value="1"/>
</dbReference>
<proteinExistence type="predicted"/>
<reference evidence="4 5" key="1">
    <citation type="submission" date="2019-06" db="EMBL/GenBank/DDBJ databases">
        <title>Sequencing the genomes of 1000 actinobacteria strains.</title>
        <authorList>
            <person name="Klenk H.-P."/>
        </authorList>
    </citation>
    <scope>NUCLEOTIDE SEQUENCE [LARGE SCALE GENOMIC DNA]</scope>
    <source>
        <strain evidence="4 5">DSM 102200</strain>
    </source>
</reference>
<dbReference type="SUPFAM" id="SSF48452">
    <property type="entry name" value="TPR-like"/>
    <property type="match status" value="1"/>
</dbReference>
<dbReference type="GO" id="GO:0005737">
    <property type="term" value="C:cytoplasm"/>
    <property type="evidence" value="ECO:0007669"/>
    <property type="project" value="TreeGrafter"/>
</dbReference>
<dbReference type="InterPro" id="IPR041664">
    <property type="entry name" value="AAA_16"/>
</dbReference>
<dbReference type="Proteomes" id="UP000316096">
    <property type="component" value="Unassembled WGS sequence"/>
</dbReference>
<keyword evidence="1" id="KW-0547">Nucleotide-binding</keyword>
<sequence length="933" mass="99913">MRGDPEDLSRPGHRGRAREWRVVIQSLRAAGAGRGGVLLVEGPSGIGKSRLLAEAVEVAAERGFMVARGGADELRWLDPLAPLMSALGESARTLGFPKGVGSSGDLRIWLVDQLRARLEERLVQGPMLLTLDDLQWADPATLLALRSLVSDLASYPLVWMLARTSGDDAALNRLYDVLGREGATRVVLAPLDDEAVGEIAEDVLGGAPETTVLAQAAVAGGNPFLLVELLAGLRDEAAVELADGRARLVTEPPLRLPESIQTFAQNRLDGLSPRARHLLQVAAVLGHSFAVEDVAELLDEPAGDLLSAVEEVLATQLVVARSDTLAFRHHLLWQAVTDGIPQPVRQWLHLRAGQMLLDRGGSAIPAAAHFMAHPRPGTTQALAGLDRAAREVLPSSPQTAADLATRALELTDAADPGWFDRTVTAVEALTATGRLSQAAELARTGLDHASDGQAPYLRHQLALTLLFNGRPEEALTELEDVLARPDLAADLRDATELTWFVGLFSHQDIWRGRQRAEAIAFAREHHGDGALVGALVLLMHIAWAEGRVADGLGLVREAARIAGGGSIGAHSTGPRLNLAICLLNVRLFTESEDVLRAADEQIGRLGHTLQSAGAAYVRAYLRLVTGQLDDAAAEAEAGLETADELGTHTFTPIGILVLATVSLLRGDLSAAADYIRRYQAHSARGLAFPAGWATAAVAEARGGPGEAMRVLRTICPDVAMWRWHLVAESNLAAWGTRVALAAGDRAQAEMIVATMDRIARDNPDFPVLTHAAAHARGILHRDAAALREAAAGSPDPWARASAAEDLGVLLGGASSEPDHQTAIDDLDQALEGYERIGAPRDAARVRARLRGLGVRRRYWAHSERPETGWDSLTDTENSVAELVAEGLTNKQVAAQMFISPHTVKFHLRQVFRKLDIGSRVELAHIITRRDNAS</sequence>
<dbReference type="GO" id="GO:0004016">
    <property type="term" value="F:adenylate cyclase activity"/>
    <property type="evidence" value="ECO:0007669"/>
    <property type="project" value="TreeGrafter"/>
</dbReference>
<dbReference type="PANTHER" id="PTHR16305">
    <property type="entry name" value="TESTICULAR SOLUBLE ADENYLYL CYCLASE"/>
    <property type="match status" value="1"/>
</dbReference>
<dbReference type="SUPFAM" id="SSF46894">
    <property type="entry name" value="C-terminal effector domain of the bipartite response regulators"/>
    <property type="match status" value="1"/>
</dbReference>
<dbReference type="Pfam" id="PF13191">
    <property type="entry name" value="AAA_16"/>
    <property type="match status" value="1"/>
</dbReference>
<keyword evidence="5" id="KW-1185">Reference proteome</keyword>
<dbReference type="SMART" id="SM00421">
    <property type="entry name" value="HTH_LUXR"/>
    <property type="match status" value="1"/>
</dbReference>
<name>A0A543BZT4_9ACTN</name>
<dbReference type="InterPro" id="IPR036388">
    <property type="entry name" value="WH-like_DNA-bd_sf"/>
</dbReference>
<organism evidence="4 5">
    <name type="scientific">Actinoallomurus bryophytorum</name>
    <dbReference type="NCBI Taxonomy" id="1490222"/>
    <lineage>
        <taxon>Bacteria</taxon>
        <taxon>Bacillati</taxon>
        <taxon>Actinomycetota</taxon>
        <taxon>Actinomycetes</taxon>
        <taxon>Streptosporangiales</taxon>
        <taxon>Thermomonosporaceae</taxon>
        <taxon>Actinoallomurus</taxon>
    </lineage>
</organism>
<dbReference type="GO" id="GO:0005524">
    <property type="term" value="F:ATP binding"/>
    <property type="evidence" value="ECO:0007669"/>
    <property type="project" value="UniProtKB-KW"/>
</dbReference>
<dbReference type="PANTHER" id="PTHR16305:SF35">
    <property type="entry name" value="TRANSCRIPTIONAL ACTIVATOR DOMAIN"/>
    <property type="match status" value="1"/>
</dbReference>
<dbReference type="InterPro" id="IPR016032">
    <property type="entry name" value="Sig_transdc_resp-reg_C-effctor"/>
</dbReference>
<accession>A0A543BZT4</accession>
<evidence type="ECO:0000313" key="4">
    <source>
        <dbReference type="EMBL" id="TQL90352.1"/>
    </source>
</evidence>
<dbReference type="PROSITE" id="PS50043">
    <property type="entry name" value="HTH_LUXR_2"/>
    <property type="match status" value="1"/>
</dbReference>
<dbReference type="AlphaFoldDB" id="A0A543BZT4"/>
<dbReference type="Gene3D" id="1.10.10.10">
    <property type="entry name" value="Winged helix-like DNA-binding domain superfamily/Winged helix DNA-binding domain"/>
    <property type="match status" value="1"/>
</dbReference>
<dbReference type="SUPFAM" id="SSF52540">
    <property type="entry name" value="P-loop containing nucleoside triphosphate hydrolases"/>
    <property type="match status" value="1"/>
</dbReference>
<dbReference type="InterPro" id="IPR011990">
    <property type="entry name" value="TPR-like_helical_dom_sf"/>
</dbReference>
<dbReference type="RefSeq" id="WP_185792662.1">
    <property type="nucleotide sequence ID" value="NZ_VFOZ01000002.1"/>
</dbReference>
<dbReference type="InterPro" id="IPR000792">
    <property type="entry name" value="Tscrpt_reg_LuxR_C"/>
</dbReference>
<keyword evidence="2" id="KW-0067">ATP-binding</keyword>
<dbReference type="EMBL" id="VFOZ01000002">
    <property type="protein sequence ID" value="TQL90352.1"/>
    <property type="molecule type" value="Genomic_DNA"/>
</dbReference>
<dbReference type="InterPro" id="IPR027417">
    <property type="entry name" value="P-loop_NTPase"/>
</dbReference>
<dbReference type="PRINTS" id="PR00038">
    <property type="entry name" value="HTHLUXR"/>
</dbReference>
<dbReference type="Gene3D" id="1.25.40.10">
    <property type="entry name" value="Tetratricopeptide repeat domain"/>
    <property type="match status" value="1"/>
</dbReference>
<evidence type="ECO:0000256" key="2">
    <source>
        <dbReference type="ARBA" id="ARBA00022840"/>
    </source>
</evidence>
<dbReference type="Pfam" id="PF00196">
    <property type="entry name" value="GerE"/>
    <property type="match status" value="1"/>
</dbReference>
<protein>
    <submittedName>
        <fullName evidence="4">AAA ATPase-like protein</fullName>
    </submittedName>
</protein>
<comment type="caution">
    <text evidence="4">The sequence shown here is derived from an EMBL/GenBank/DDBJ whole genome shotgun (WGS) entry which is preliminary data.</text>
</comment>
<gene>
    <name evidence="4" type="ORF">FB559_7655</name>
</gene>
<evidence type="ECO:0000313" key="5">
    <source>
        <dbReference type="Proteomes" id="UP000316096"/>
    </source>
</evidence>